<keyword evidence="2" id="KW-1185">Reference proteome</keyword>
<accession>A0A811LR16</accession>
<dbReference type="Proteomes" id="UP000783686">
    <property type="component" value="Unassembled WGS sequence"/>
</dbReference>
<dbReference type="EMBL" id="CAJFCW020000006">
    <property type="protein sequence ID" value="CAG9127499.1"/>
    <property type="molecule type" value="Genomic_DNA"/>
</dbReference>
<dbReference type="EMBL" id="CAJFDH010000006">
    <property type="protein sequence ID" value="CAD5230111.1"/>
    <property type="molecule type" value="Genomic_DNA"/>
</dbReference>
<dbReference type="OrthoDB" id="5808947at2759"/>
<gene>
    <name evidence="1" type="ORF">BOKJ2_LOCUS13972</name>
</gene>
<comment type="caution">
    <text evidence="1">The sequence shown here is derived from an EMBL/GenBank/DDBJ whole genome shotgun (WGS) entry which is preliminary data.</text>
</comment>
<dbReference type="Proteomes" id="UP000614601">
    <property type="component" value="Unassembled WGS sequence"/>
</dbReference>
<dbReference type="AlphaFoldDB" id="A0A811LR16"/>
<organism evidence="1 2">
    <name type="scientific">Bursaphelenchus okinawaensis</name>
    <dbReference type="NCBI Taxonomy" id="465554"/>
    <lineage>
        <taxon>Eukaryota</taxon>
        <taxon>Metazoa</taxon>
        <taxon>Ecdysozoa</taxon>
        <taxon>Nematoda</taxon>
        <taxon>Chromadorea</taxon>
        <taxon>Rhabditida</taxon>
        <taxon>Tylenchina</taxon>
        <taxon>Tylenchomorpha</taxon>
        <taxon>Aphelenchoidea</taxon>
        <taxon>Aphelenchoididae</taxon>
        <taxon>Bursaphelenchus</taxon>
    </lineage>
</organism>
<evidence type="ECO:0000313" key="1">
    <source>
        <dbReference type="EMBL" id="CAD5230111.1"/>
    </source>
</evidence>
<protein>
    <submittedName>
        <fullName evidence="1">Uncharacterized protein</fullName>
    </submittedName>
</protein>
<reference evidence="1" key="1">
    <citation type="submission" date="2020-09" db="EMBL/GenBank/DDBJ databases">
        <authorList>
            <person name="Kikuchi T."/>
        </authorList>
    </citation>
    <scope>NUCLEOTIDE SEQUENCE</scope>
    <source>
        <strain evidence="1">SH1</strain>
    </source>
</reference>
<sequence>MDPCEPSTSQKTYATLTTVEPTFVHIEPIDVAAQSIEHTEGNGFENEELENVFDNVNDIAQMGELETMQLQGKPEEDERYHTAYLKRIETIRDVIEEKPISEAKDWNTADLGALYFRLRHSNWNEYSVQNCLSVFDNTKAEEIAAIIDSLKEVVLEAEELRIPWKSVIGKEDLLNERTKDMKGNEEKALSRIRDLTKMMSIKKKTPFMMSEVLANAISELKSEKKAQKRNAKGDDANAVRLSEDILSPACEHTGKVKYEAIYDWLENLSLIKSTNKLRATESAVVLKIMDEMQEMVDNSFNDHADFLTQFFSDLTDQSATDLSWVEMPESDQLAQQYWNFLNLPEDFFDLSQYINQEGHGAKVKDEGNDEDVDVVNMEVAEDVIVE</sequence>
<name>A0A811LR16_9BILA</name>
<evidence type="ECO:0000313" key="2">
    <source>
        <dbReference type="Proteomes" id="UP000614601"/>
    </source>
</evidence>
<proteinExistence type="predicted"/>